<dbReference type="InterPro" id="IPR054488">
    <property type="entry name" value="ThcOx_dom2"/>
</dbReference>
<feature type="domain" description="Nitroreductase" evidence="2">
    <location>
        <begin position="391"/>
        <end position="583"/>
    </location>
</feature>
<dbReference type="SUPFAM" id="SSF55469">
    <property type="entry name" value="FMN-dependent nitroreductase-like"/>
    <property type="match status" value="1"/>
</dbReference>
<name>A0ABV9B844_9ACTN</name>
<dbReference type="EMBL" id="JBHSFK010000051">
    <property type="protein sequence ID" value="MFC4507138.1"/>
    <property type="molecule type" value="Genomic_DNA"/>
</dbReference>
<keyword evidence="5" id="KW-1185">Reference proteome</keyword>
<comment type="caution">
    <text evidence="4">The sequence shown here is derived from an EMBL/GenBank/DDBJ whole genome shotgun (WGS) entry which is preliminary data.</text>
</comment>
<dbReference type="PANTHER" id="PTHR43745">
    <property type="entry name" value="NITROREDUCTASE MJ1384-RELATED"/>
    <property type="match status" value="1"/>
</dbReference>
<gene>
    <name evidence="4" type="ORF">ACFPIH_48270</name>
</gene>
<feature type="region of interest" description="Disordered" evidence="1">
    <location>
        <begin position="231"/>
        <end position="278"/>
    </location>
</feature>
<dbReference type="InterPro" id="IPR029479">
    <property type="entry name" value="Nitroreductase"/>
</dbReference>
<evidence type="ECO:0000256" key="1">
    <source>
        <dbReference type="SAM" id="MobiDB-lite"/>
    </source>
</evidence>
<dbReference type="Proteomes" id="UP001595839">
    <property type="component" value="Unassembled WGS sequence"/>
</dbReference>
<dbReference type="Pfam" id="PF00881">
    <property type="entry name" value="Nitroreductase"/>
    <property type="match status" value="1"/>
</dbReference>
<dbReference type="CDD" id="cd02142">
    <property type="entry name" value="McbC_SagB-like_oxidoreductase"/>
    <property type="match status" value="1"/>
</dbReference>
<dbReference type="InterPro" id="IPR000415">
    <property type="entry name" value="Nitroreductase-like"/>
</dbReference>
<feature type="compositionally biased region" description="Low complexity" evidence="1">
    <location>
        <begin position="249"/>
        <end position="263"/>
    </location>
</feature>
<organism evidence="4 5">
    <name type="scientific">Streptomyces vulcanius</name>
    <dbReference type="NCBI Taxonomy" id="1441876"/>
    <lineage>
        <taxon>Bacteria</taxon>
        <taxon>Bacillati</taxon>
        <taxon>Actinomycetota</taxon>
        <taxon>Actinomycetes</taxon>
        <taxon>Kitasatosporales</taxon>
        <taxon>Streptomycetaceae</taxon>
        <taxon>Streptomyces</taxon>
    </lineage>
</organism>
<reference evidence="5" key="1">
    <citation type="journal article" date="2019" name="Int. J. Syst. Evol. Microbiol.">
        <title>The Global Catalogue of Microorganisms (GCM) 10K type strain sequencing project: providing services to taxonomists for standard genome sequencing and annotation.</title>
        <authorList>
            <consortium name="The Broad Institute Genomics Platform"/>
            <consortium name="The Broad Institute Genome Sequencing Center for Infectious Disease"/>
            <person name="Wu L."/>
            <person name="Ma J."/>
        </authorList>
    </citation>
    <scope>NUCLEOTIDE SEQUENCE [LARGE SCALE GENOMIC DNA]</scope>
    <source>
        <strain evidence="5">CGMCC 4.7177</strain>
    </source>
</reference>
<dbReference type="NCBIfam" id="TIGR03605">
    <property type="entry name" value="antibiot_sagB"/>
    <property type="match status" value="1"/>
</dbReference>
<feature type="domain" description="Cyanobactin oxidase ThcOx second" evidence="3">
    <location>
        <begin position="154"/>
        <end position="208"/>
    </location>
</feature>
<evidence type="ECO:0000259" key="2">
    <source>
        <dbReference type="Pfam" id="PF00881"/>
    </source>
</evidence>
<evidence type="ECO:0000313" key="5">
    <source>
        <dbReference type="Proteomes" id="UP001595839"/>
    </source>
</evidence>
<dbReference type="InterPro" id="IPR020051">
    <property type="entry name" value="SagB-type_dehydrogenase"/>
</dbReference>
<evidence type="ECO:0000259" key="3">
    <source>
        <dbReference type="Pfam" id="PF22767"/>
    </source>
</evidence>
<accession>A0ABV9B844</accession>
<protein>
    <submittedName>
        <fullName evidence="4">SagB family peptide dehydrogenase</fullName>
    </submittedName>
</protein>
<dbReference type="InterPro" id="IPR052544">
    <property type="entry name" value="Bacteriocin_Proc_Enz"/>
</dbReference>
<dbReference type="PANTHER" id="PTHR43745:SF2">
    <property type="entry name" value="NITROREDUCTASE MJ1384-RELATED"/>
    <property type="match status" value="1"/>
</dbReference>
<evidence type="ECO:0000313" key="4">
    <source>
        <dbReference type="EMBL" id="MFC4507138.1"/>
    </source>
</evidence>
<sequence>MSAERPSSTAVTAPTESRCVGLWSLREDVLVDMACPASPVVLSGRWGEVRLHQAGPAVREALRRMSLGPISLANVVTEAVAERAVRPSSPGGRTATCPTALGPDAEILMMLHRLQHLVVRSLTIEGSDHLLMSVIPIAQSARYAPVAADRHRPVRLSRFAFLRTEGDDFVLESPAALYRVVLHGPEAAWVIGMLGRPVTVADMAATVPLPATAILGITSHLLATGLAIAAEPAPGEPTSHGDTAPTSDTTPARTATSAGGTASDECGETSGDGAMDDCGDTTAGRSVADVLVSARKAAEEAARAKRTAAVPVFAEDHDPALLSWSAVDLLFHSRSTLGRHDADFGATYPLADRMGPAPAVKPLPDGPRLALPRPSLSEVAAGDPPLTEVVEKRHSIRSYGPTRLTAAVLGEFLYRAVRIRDLYEPRDKGEHNEAYTDRPYPSGGRAYELEFYLTVRDCAGVPTGTHYYAPLEHCLVHLDDGEAGAAGSSVSELFAEAQITAGLADPPSVVITITSRIHRLSWKYSGLPYALTLKHVGAVTQNLYLIGTAMGLASCALGSGDIELAARTTGTDWRTEPSVGGFVLGIPPMSSPNPRQTHAISP</sequence>
<dbReference type="Pfam" id="PF22767">
    <property type="entry name" value="ThcOx"/>
    <property type="match status" value="1"/>
</dbReference>
<dbReference type="Gene3D" id="3.40.109.10">
    <property type="entry name" value="NADH Oxidase"/>
    <property type="match status" value="1"/>
</dbReference>
<proteinExistence type="predicted"/>
<dbReference type="RefSeq" id="WP_381173323.1">
    <property type="nucleotide sequence ID" value="NZ_JBHSFK010000051.1"/>
</dbReference>